<feature type="domain" description="ABC-2 type transporter transmembrane" evidence="7">
    <location>
        <begin position="524"/>
        <end position="748"/>
    </location>
</feature>
<accession>A0A7R7EHV9</accession>
<dbReference type="InterPro" id="IPR013525">
    <property type="entry name" value="ABC2_TM"/>
</dbReference>
<dbReference type="RefSeq" id="WP_271714449.1">
    <property type="nucleotide sequence ID" value="NZ_AP024169.1"/>
</dbReference>
<dbReference type="InterPro" id="IPR022703">
    <property type="entry name" value="DUF3533"/>
</dbReference>
<dbReference type="NCBIfam" id="TIGR03062">
    <property type="entry name" value="pip_yhgE_Cterm"/>
    <property type="match status" value="1"/>
</dbReference>
<evidence type="ECO:0000256" key="1">
    <source>
        <dbReference type="ARBA" id="ARBA00004141"/>
    </source>
</evidence>
<evidence type="ECO:0000256" key="5">
    <source>
        <dbReference type="SAM" id="Phobius"/>
    </source>
</evidence>
<evidence type="ECO:0000256" key="2">
    <source>
        <dbReference type="ARBA" id="ARBA00022692"/>
    </source>
</evidence>
<evidence type="ECO:0000313" key="8">
    <source>
        <dbReference type="EMBL" id="BCN29156.1"/>
    </source>
</evidence>
<dbReference type="GO" id="GO:0140359">
    <property type="term" value="F:ABC-type transporter activity"/>
    <property type="evidence" value="ECO:0007669"/>
    <property type="project" value="InterPro"/>
</dbReference>
<feature type="transmembrane region" description="Helical" evidence="5">
    <location>
        <begin position="615"/>
        <end position="639"/>
    </location>
</feature>
<proteinExistence type="predicted"/>
<reference evidence="8 9" key="1">
    <citation type="submission" date="2020-11" db="EMBL/GenBank/DDBJ databases">
        <title>Draft genome sequencing of a Lachnospiraceae strain isolated from anoxic soil subjected to BSD treatment.</title>
        <authorList>
            <person name="Uek A."/>
            <person name="Tonouchi A."/>
        </authorList>
    </citation>
    <scope>NUCLEOTIDE SEQUENCE [LARGE SCALE GENOMIC DNA]</scope>
    <source>
        <strain evidence="8 9">TB5</strain>
    </source>
</reference>
<keyword evidence="3 5" id="KW-1133">Transmembrane helix</keyword>
<dbReference type="PANTHER" id="PTHR43077">
    <property type="entry name" value="TRANSPORT PERMEASE YVFS-RELATED"/>
    <property type="match status" value="1"/>
</dbReference>
<dbReference type="EMBL" id="AP024169">
    <property type="protein sequence ID" value="BCN29156.1"/>
    <property type="molecule type" value="Genomic_DNA"/>
</dbReference>
<dbReference type="KEGG" id="ahb:bsdtb5_04510"/>
<feature type="transmembrane region" description="Helical" evidence="5">
    <location>
        <begin position="645"/>
        <end position="667"/>
    </location>
</feature>
<evidence type="ECO:0008006" key="10">
    <source>
        <dbReference type="Google" id="ProtNLM"/>
    </source>
</evidence>
<dbReference type="NCBIfam" id="TIGR03057">
    <property type="entry name" value="xxxLxxG_by_4"/>
    <property type="match status" value="7"/>
</dbReference>
<comment type="subcellular location">
    <subcellularLocation>
        <location evidence="1">Membrane</location>
        <topology evidence="1">Multi-pass membrane protein</topology>
    </subcellularLocation>
</comment>
<dbReference type="NCBIfam" id="TIGR03061">
    <property type="entry name" value="pip_yhgE_Nterm"/>
    <property type="match status" value="1"/>
</dbReference>
<feature type="domain" description="DUF3533" evidence="6">
    <location>
        <begin position="24"/>
        <end position="170"/>
    </location>
</feature>
<protein>
    <recommendedName>
        <fullName evidence="10">YhgE/Pip domain-containing protein</fullName>
    </recommendedName>
</protein>
<evidence type="ECO:0000259" key="6">
    <source>
        <dbReference type="Pfam" id="PF12051"/>
    </source>
</evidence>
<dbReference type="InterPro" id="IPR017500">
    <property type="entry name" value="Phage_infect_YhgE_N"/>
</dbReference>
<dbReference type="GO" id="GO:0016020">
    <property type="term" value="C:membrane"/>
    <property type="evidence" value="ECO:0007669"/>
    <property type="project" value="UniProtKB-SubCell"/>
</dbReference>
<name>A0A7R7EHV9_9FIRM</name>
<dbReference type="Proteomes" id="UP000595897">
    <property type="component" value="Chromosome"/>
</dbReference>
<dbReference type="AlphaFoldDB" id="A0A7R7EHV9"/>
<feature type="transmembrane region" description="Helical" evidence="5">
    <location>
        <begin position="12"/>
        <end position="31"/>
    </location>
</feature>
<sequence>MKEKSGLKKLAPIIVIIGVIIVPLLYSFFYLDAFWDPYSHLETLPVAIVNEDKGAKINDEQRNVGQELCDKLKDSGELKFIVTDADTAKKGVEGKKYYSSITIPSDFTESIKSASTTDKKVAELKYVTNEKRNYLASQILKSAVLKIEMSVRSSVNEEIVAELSDKLKGTPDKLTTLSDGLGKLYDGSSDLKDGTSKLNNGAKDLNNGAQKLANGTSKLKTGTSTLKNGISTLSNGTGKLVTGSETLKKGTETFNSKMKEYQSGVTTATNGSKSLSDNMAKLDTGINKLLTGATQLETATKNINDLKTGAATLAAGAEQLNTGIVNYTTGVDKLVGSVTQTTQVLAAYAQKTGDKTIGGLVAQLTSKDSLASIQALTQASTSLKTASGQISAGASKLSAGTSNVTELKSAIGQIKAGLQTAKNGSGQLTTGAKTLNKGMDKLNTATGQLAAASAKISTGAGTLNGGLEQLQSGASKLYAGAGTLFNGVTTLDNGVNTLKDGTVTLSNGTSDLDEGAGKLQDGVKTAKDGVNDSITDANDQLKALDGLDQYAKEPVKVDTTAYAPVPNYGTSFAPYFMSLSLWVGGLMIFFGIYLDADKKFKLLSRESENKVLRTGAYLLIGVVQAVALAFILLVCLGLKVNHLPLFVASCILVSLVFISIIQFFLIFFKDVGKFLALLTLILQLTSCAGTFPMETVPKLFKVLYPFMPMTYSVALFKEGVSGVGSSSLAWYNGGILLAIFVIVTAVTLLLSVGKKVQENDLVEA</sequence>
<dbReference type="PANTHER" id="PTHR43077:SF5">
    <property type="entry name" value="PHAGE INFECTION PROTEIN"/>
    <property type="match status" value="1"/>
</dbReference>
<feature type="transmembrane region" description="Helical" evidence="5">
    <location>
        <begin position="572"/>
        <end position="594"/>
    </location>
</feature>
<dbReference type="Gene3D" id="1.10.287.950">
    <property type="entry name" value="Methyl-accepting chemotaxis protein"/>
    <property type="match status" value="1"/>
</dbReference>
<keyword evidence="2 5" id="KW-0812">Transmembrane</keyword>
<dbReference type="Pfam" id="PF12051">
    <property type="entry name" value="DUF3533"/>
    <property type="match status" value="1"/>
</dbReference>
<dbReference type="InterPro" id="IPR051328">
    <property type="entry name" value="T7SS_ABC-Transporter"/>
</dbReference>
<evidence type="ECO:0000313" key="9">
    <source>
        <dbReference type="Proteomes" id="UP000595897"/>
    </source>
</evidence>
<keyword evidence="4 5" id="KW-0472">Membrane</keyword>
<dbReference type="Pfam" id="PF12698">
    <property type="entry name" value="ABC2_membrane_3"/>
    <property type="match status" value="1"/>
</dbReference>
<evidence type="ECO:0000256" key="4">
    <source>
        <dbReference type="ARBA" id="ARBA00023136"/>
    </source>
</evidence>
<dbReference type="SUPFAM" id="SSF58104">
    <property type="entry name" value="Methyl-accepting chemotaxis protein (MCP) signaling domain"/>
    <property type="match status" value="1"/>
</dbReference>
<feature type="transmembrane region" description="Helical" evidence="5">
    <location>
        <begin position="674"/>
        <end position="693"/>
    </location>
</feature>
<gene>
    <name evidence="8" type="ORF">bsdtb5_04510</name>
</gene>
<dbReference type="Gene3D" id="3.40.1710.10">
    <property type="entry name" value="abc type-2 transporter like domain"/>
    <property type="match status" value="1"/>
</dbReference>
<keyword evidence="9" id="KW-1185">Reference proteome</keyword>
<dbReference type="InterPro" id="IPR017501">
    <property type="entry name" value="Phage_infect_YhgE_C"/>
</dbReference>
<evidence type="ECO:0000259" key="7">
    <source>
        <dbReference type="Pfam" id="PF12698"/>
    </source>
</evidence>
<evidence type="ECO:0000256" key="3">
    <source>
        <dbReference type="ARBA" id="ARBA00022989"/>
    </source>
</evidence>
<dbReference type="InterPro" id="IPR023908">
    <property type="entry name" value="xxxLxxG_rpt"/>
</dbReference>
<feature type="transmembrane region" description="Helical" evidence="5">
    <location>
        <begin position="728"/>
        <end position="752"/>
    </location>
</feature>
<organism evidence="8 9">
    <name type="scientific">Anaeromicropila herbilytica</name>
    <dbReference type="NCBI Taxonomy" id="2785025"/>
    <lineage>
        <taxon>Bacteria</taxon>
        <taxon>Bacillati</taxon>
        <taxon>Bacillota</taxon>
        <taxon>Clostridia</taxon>
        <taxon>Lachnospirales</taxon>
        <taxon>Lachnospiraceae</taxon>
        <taxon>Anaeromicropila</taxon>
    </lineage>
</organism>